<gene>
    <name evidence="1" type="ORF">HJ01_00866</name>
</gene>
<evidence type="ECO:0000313" key="1">
    <source>
        <dbReference type="EMBL" id="EIA09769.1"/>
    </source>
</evidence>
<accession>H7FNW8</accession>
<evidence type="ECO:0000313" key="2">
    <source>
        <dbReference type="Proteomes" id="UP000005566"/>
    </source>
</evidence>
<dbReference type="EMBL" id="AHKF01000011">
    <property type="protein sequence ID" value="EIA09769.1"/>
    <property type="molecule type" value="Genomic_DNA"/>
</dbReference>
<dbReference type="PATRIC" id="fig|1086011.3.peg.852"/>
<dbReference type="AlphaFoldDB" id="H7FNW8"/>
<dbReference type="Proteomes" id="UP000005566">
    <property type="component" value="Unassembled WGS sequence"/>
</dbReference>
<sequence length="41" mass="4877">MILNEIWDVVKKTFFNQLIGCRHWADTVFKNKIKPIKSVSK</sequence>
<comment type="caution">
    <text evidence="1">The sequence shown here is derived from an EMBL/GenBank/DDBJ whole genome shotgun (WGS) entry which is preliminary data.</text>
</comment>
<reference evidence="1 2" key="1">
    <citation type="journal article" date="2014" name="Acta Crystallogr. D">
        <title>Structure-based characterization and antifreeze properties of a hyperactive ice-binding protein from the Antarctic bacterium Flavobacterium frigoris PS1.</title>
        <authorList>
            <person name="Do H."/>
            <person name="Kim S.J."/>
            <person name="Kim H.J."/>
            <person name="Lee J.H."/>
        </authorList>
    </citation>
    <scope>NUCLEOTIDE SEQUENCE [LARGE SCALE GENOMIC DNA]</scope>
    <source>
        <strain evidence="1 2">PS1</strain>
    </source>
</reference>
<protein>
    <submittedName>
        <fullName evidence="1">Uncharacterized protein</fullName>
    </submittedName>
</protein>
<proteinExistence type="predicted"/>
<keyword evidence="2" id="KW-1185">Reference proteome</keyword>
<dbReference type="STRING" id="1086011.HJ01_00866"/>
<organism evidence="1 2">
    <name type="scientific">Flavobacterium frigoris (strain PS1)</name>
    <dbReference type="NCBI Taxonomy" id="1086011"/>
    <lineage>
        <taxon>Bacteria</taxon>
        <taxon>Pseudomonadati</taxon>
        <taxon>Bacteroidota</taxon>
        <taxon>Flavobacteriia</taxon>
        <taxon>Flavobacteriales</taxon>
        <taxon>Flavobacteriaceae</taxon>
        <taxon>Flavobacterium</taxon>
    </lineage>
</organism>
<name>H7FNW8_FLAFP</name>